<name>A0A193BWE8_AMYOR</name>
<keyword evidence="1" id="KW-0732">Signal</keyword>
<protein>
    <recommendedName>
        <fullName evidence="4">SnoaL-like domain-containing protein</fullName>
    </recommendedName>
</protein>
<dbReference type="EMBL" id="CP016174">
    <property type="protein sequence ID" value="ANN16493.1"/>
    <property type="molecule type" value="Genomic_DNA"/>
</dbReference>
<feature type="signal peptide" evidence="1">
    <location>
        <begin position="1"/>
        <end position="21"/>
    </location>
</feature>
<organism evidence="2 3">
    <name type="scientific">Amycolatopsis orientalis</name>
    <name type="common">Nocardia orientalis</name>
    <dbReference type="NCBI Taxonomy" id="31958"/>
    <lineage>
        <taxon>Bacteria</taxon>
        <taxon>Bacillati</taxon>
        <taxon>Actinomycetota</taxon>
        <taxon>Actinomycetes</taxon>
        <taxon>Pseudonocardiales</taxon>
        <taxon>Pseudonocardiaceae</taxon>
        <taxon>Amycolatopsis</taxon>
    </lineage>
</organism>
<dbReference type="AlphaFoldDB" id="A0A193BWE8"/>
<gene>
    <name evidence="2" type="ORF">SD37_13080</name>
</gene>
<evidence type="ECO:0000313" key="3">
    <source>
        <dbReference type="Proteomes" id="UP000093695"/>
    </source>
</evidence>
<dbReference type="Proteomes" id="UP000093695">
    <property type="component" value="Chromosome"/>
</dbReference>
<accession>A0A193BWE8</accession>
<proteinExistence type="predicted"/>
<dbReference type="PROSITE" id="PS51257">
    <property type="entry name" value="PROKAR_LIPOPROTEIN"/>
    <property type="match status" value="1"/>
</dbReference>
<dbReference type="STRING" id="31958.SD37_13080"/>
<reference evidence="2 3" key="1">
    <citation type="journal article" date="2015" name="Genome Announc.">
        <title>Draft Genome Sequence of Norvancomycin-Producing Strain Amycolatopsis orientalis CPCC200066.</title>
        <authorList>
            <person name="Lei X."/>
            <person name="Yuan F."/>
            <person name="Shi Y."/>
            <person name="Li X."/>
            <person name="Wang L."/>
            <person name="Hong B."/>
        </authorList>
    </citation>
    <scope>NUCLEOTIDE SEQUENCE [LARGE SCALE GENOMIC DNA]</scope>
    <source>
        <strain evidence="2 3">B-37</strain>
    </source>
</reference>
<evidence type="ECO:0000313" key="2">
    <source>
        <dbReference type="EMBL" id="ANN16493.1"/>
    </source>
</evidence>
<sequence>MEAKKWAAVTLMAAGALAACAAPTQGTATPAVTVAAPPNTIVIQPPVVAAPPQTVYVAPQTTQTVYPAPAVPVAQTVIAYYDALNRRDFLTAWNLGGQRLAKGGTYASYVKGFATTSWAALTVTNVRGSTVYVDLSARQTDGSMRSFSGSYTVSDGMIIGANMKRLS</sequence>
<evidence type="ECO:0000256" key="1">
    <source>
        <dbReference type="SAM" id="SignalP"/>
    </source>
</evidence>
<dbReference type="eggNOG" id="ENOG5033I0T">
    <property type="taxonomic scope" value="Bacteria"/>
</dbReference>
<feature type="chain" id="PRO_5038639879" description="SnoaL-like domain-containing protein" evidence="1">
    <location>
        <begin position="22"/>
        <end position="167"/>
    </location>
</feature>
<evidence type="ECO:0008006" key="4">
    <source>
        <dbReference type="Google" id="ProtNLM"/>
    </source>
</evidence>
<dbReference type="KEGG" id="aori:SD37_13080"/>
<keyword evidence="3" id="KW-1185">Reference proteome</keyword>